<reference evidence="3 4" key="1">
    <citation type="submission" date="2020-07" db="EMBL/GenBank/DDBJ databases">
        <authorList>
            <person name="Feng X."/>
        </authorList>
    </citation>
    <scope>NUCLEOTIDE SEQUENCE [LARGE SCALE GENOMIC DNA]</scope>
    <source>
        <strain evidence="3 4">JCM14086</strain>
    </source>
</reference>
<evidence type="ECO:0000313" key="3">
    <source>
        <dbReference type="EMBL" id="MBC2604276.1"/>
    </source>
</evidence>
<dbReference type="SUPFAM" id="SSF53218">
    <property type="entry name" value="Molybdenum cofactor biosynthesis proteins"/>
    <property type="match status" value="1"/>
</dbReference>
<comment type="similarity">
    <text evidence="1">Belongs to the CinA family.</text>
</comment>
<dbReference type="SUPFAM" id="SSF142433">
    <property type="entry name" value="CinA-like"/>
    <property type="match status" value="1"/>
</dbReference>
<dbReference type="CDD" id="cd00885">
    <property type="entry name" value="cinA"/>
    <property type="match status" value="1"/>
</dbReference>
<dbReference type="NCBIfam" id="TIGR00200">
    <property type="entry name" value="cinA_nterm"/>
    <property type="match status" value="1"/>
</dbReference>
<dbReference type="HAMAP" id="MF_00226_B">
    <property type="entry name" value="CinA_B"/>
    <property type="match status" value="1"/>
</dbReference>
<dbReference type="RefSeq" id="WP_185694890.1">
    <property type="nucleotide sequence ID" value="NZ_JACHVA010000141.1"/>
</dbReference>
<comment type="caution">
    <text evidence="3">The sequence shown here is derived from an EMBL/GenBank/DDBJ whole genome shotgun (WGS) entry which is preliminary data.</text>
</comment>
<dbReference type="SMART" id="SM00852">
    <property type="entry name" value="MoCF_biosynth"/>
    <property type="match status" value="1"/>
</dbReference>
<evidence type="ECO:0000259" key="2">
    <source>
        <dbReference type="SMART" id="SM00852"/>
    </source>
</evidence>
<accession>A0A7X1B279</accession>
<dbReference type="EMBL" id="JACHVA010000141">
    <property type="protein sequence ID" value="MBC2604276.1"/>
    <property type="molecule type" value="Genomic_DNA"/>
</dbReference>
<dbReference type="InterPro" id="IPR008136">
    <property type="entry name" value="CinA_C"/>
</dbReference>
<keyword evidence="4" id="KW-1185">Reference proteome</keyword>
<dbReference type="InterPro" id="IPR036425">
    <property type="entry name" value="MoaB/Mog-like_dom_sf"/>
</dbReference>
<dbReference type="Gene3D" id="3.40.980.10">
    <property type="entry name" value="MoaB/Mog-like domain"/>
    <property type="match status" value="1"/>
</dbReference>
<proteinExistence type="inferred from homology"/>
<dbReference type="AlphaFoldDB" id="A0A7X1B279"/>
<dbReference type="NCBIfam" id="TIGR00199">
    <property type="entry name" value="PncC_domain"/>
    <property type="match status" value="1"/>
</dbReference>
<protein>
    <recommendedName>
        <fullName evidence="1">CinA-like protein</fullName>
    </recommendedName>
</protein>
<dbReference type="PANTHER" id="PTHR13939:SF0">
    <property type="entry name" value="NMN AMIDOHYDROLASE-LIKE PROTEIN YFAY"/>
    <property type="match status" value="1"/>
</dbReference>
<dbReference type="InterPro" id="IPR008135">
    <property type="entry name" value="Competence-induced_CinA"/>
</dbReference>
<dbReference type="PIRSF" id="PIRSF006728">
    <property type="entry name" value="CinA"/>
    <property type="match status" value="1"/>
</dbReference>
<name>A0A7X1B279_9BACT</name>
<dbReference type="Pfam" id="PF02464">
    <property type="entry name" value="CinA"/>
    <property type="match status" value="1"/>
</dbReference>
<dbReference type="Pfam" id="PF00994">
    <property type="entry name" value="MoCF_biosynth"/>
    <property type="match status" value="1"/>
</dbReference>
<dbReference type="PANTHER" id="PTHR13939">
    <property type="entry name" value="NICOTINAMIDE-NUCLEOTIDE AMIDOHYDROLASE PNCC"/>
    <property type="match status" value="1"/>
</dbReference>
<feature type="domain" description="MoaB/Mog" evidence="2">
    <location>
        <begin position="8"/>
        <end position="175"/>
    </location>
</feature>
<dbReference type="Pfam" id="PF18146">
    <property type="entry name" value="CinA_KH"/>
    <property type="match status" value="1"/>
</dbReference>
<evidence type="ECO:0000313" key="4">
    <source>
        <dbReference type="Proteomes" id="UP000525652"/>
    </source>
</evidence>
<gene>
    <name evidence="3" type="ORF">H5P30_21050</name>
</gene>
<dbReference type="InterPro" id="IPR050101">
    <property type="entry name" value="CinA"/>
</dbReference>
<dbReference type="Gene3D" id="3.30.70.2860">
    <property type="match status" value="1"/>
</dbReference>
<evidence type="ECO:0000256" key="1">
    <source>
        <dbReference type="HAMAP-Rule" id="MF_00226"/>
    </source>
</evidence>
<dbReference type="Proteomes" id="UP000525652">
    <property type="component" value="Unassembled WGS sequence"/>
</dbReference>
<dbReference type="InterPro" id="IPR041424">
    <property type="entry name" value="CinA_KH"/>
</dbReference>
<dbReference type="InterPro" id="IPR001453">
    <property type="entry name" value="MoaB/Mog_dom"/>
</dbReference>
<dbReference type="InterPro" id="IPR036653">
    <property type="entry name" value="CinA-like_C"/>
</dbReference>
<organism evidence="3 4">
    <name type="scientific">Puniceicoccus vermicola</name>
    <dbReference type="NCBI Taxonomy" id="388746"/>
    <lineage>
        <taxon>Bacteria</taxon>
        <taxon>Pseudomonadati</taxon>
        <taxon>Verrucomicrobiota</taxon>
        <taxon>Opitutia</taxon>
        <taxon>Puniceicoccales</taxon>
        <taxon>Puniceicoccaceae</taxon>
        <taxon>Puniceicoccus</taxon>
    </lineage>
</organism>
<sequence length="427" mass="45941">MSHKFSVAVVNVGDELLLGIRENSHLGYIGQLVSRRGGDLVHAHVVRDDVDEIAESIAASMKLADIVFVTGGLGPTADDLTKEAMAKVLGSKLVHDSSVEKVIREKFQSLGRSMSENNLRQCLRPPEAEIIENRWGTAPGLKIHREESFVYLLPGPRSELRPMLEEKVLPELESKGCLCDCSSWLQLRTAGLGESAVETRLASIMESRPHVQFAFCAHAGIVDVRLSPSGPDTGTAAVNQVGEECRLMLGENFFGFGDDSLAKILILQLRCWERSLSVAESCTGGLLASSFTDIPGASKVFAGGVVAYTNATKVQMLDVPEPILQQHGAVSAETAVAMATGAAERLGSDYALAVTGFAGPDGGTAENPVGTVYAAHFSPSGVWSKRLVLPGDRVAVKERAVNETLDWARRTLNRYKLHDFLACPCEE</sequence>
<dbReference type="Gene3D" id="3.90.950.20">
    <property type="entry name" value="CinA-like"/>
    <property type="match status" value="1"/>
</dbReference>